<dbReference type="InterPro" id="IPR050695">
    <property type="entry name" value="N-acetylmuramoyl_amidase_3"/>
</dbReference>
<dbReference type="Proteomes" id="UP000092578">
    <property type="component" value="Unassembled WGS sequence"/>
</dbReference>
<dbReference type="Pfam" id="PF01520">
    <property type="entry name" value="Amidase_3"/>
    <property type="match status" value="1"/>
</dbReference>
<protein>
    <submittedName>
        <fullName evidence="3">Cell wall hydrolase</fullName>
    </submittedName>
</protein>
<evidence type="ECO:0000259" key="2">
    <source>
        <dbReference type="SMART" id="SM00646"/>
    </source>
</evidence>
<dbReference type="SMART" id="SM00646">
    <property type="entry name" value="Ami_3"/>
    <property type="match status" value="1"/>
</dbReference>
<dbReference type="GO" id="GO:0009253">
    <property type="term" value="P:peptidoglycan catabolic process"/>
    <property type="evidence" value="ECO:0007669"/>
    <property type="project" value="InterPro"/>
</dbReference>
<gene>
    <name evidence="3" type="ORF">A8F95_06735</name>
</gene>
<dbReference type="EMBL" id="MAYT01000012">
    <property type="protein sequence ID" value="OCA89092.1"/>
    <property type="molecule type" value="Genomic_DNA"/>
</dbReference>
<dbReference type="GO" id="GO:0030288">
    <property type="term" value="C:outer membrane-bounded periplasmic space"/>
    <property type="evidence" value="ECO:0007669"/>
    <property type="project" value="TreeGrafter"/>
</dbReference>
<dbReference type="AlphaFoldDB" id="A0A1B9AYY9"/>
<dbReference type="CDD" id="cd02696">
    <property type="entry name" value="MurNAc-LAA"/>
    <property type="match status" value="1"/>
</dbReference>
<name>A0A1B9AYY9_9BACI</name>
<dbReference type="GO" id="GO:0008745">
    <property type="term" value="F:N-acetylmuramoyl-L-alanine amidase activity"/>
    <property type="evidence" value="ECO:0007669"/>
    <property type="project" value="InterPro"/>
</dbReference>
<accession>A0A1B9AYY9</accession>
<evidence type="ECO:0000256" key="1">
    <source>
        <dbReference type="ARBA" id="ARBA00022801"/>
    </source>
</evidence>
<evidence type="ECO:0000313" key="3">
    <source>
        <dbReference type="EMBL" id="OCA89092.1"/>
    </source>
</evidence>
<dbReference type="RefSeq" id="WP_065410407.1">
    <property type="nucleotide sequence ID" value="NZ_MAYT01000012.1"/>
</dbReference>
<keyword evidence="1 3" id="KW-0378">Hydrolase</keyword>
<feature type="domain" description="MurNAc-LAA" evidence="2">
    <location>
        <begin position="62"/>
        <end position="175"/>
    </location>
</feature>
<dbReference type="PANTHER" id="PTHR30404:SF0">
    <property type="entry name" value="N-ACETYLMURAMOYL-L-ALANINE AMIDASE AMIC"/>
    <property type="match status" value="1"/>
</dbReference>
<dbReference type="SUPFAM" id="SSF53187">
    <property type="entry name" value="Zn-dependent exopeptidases"/>
    <property type="match status" value="1"/>
</dbReference>
<sequence>MKIIIDAGHGYSTPGKRTPDGMREFEFNRDVALLLRKKLEGKGASVGFSHSDQVDVPLGERVSKANRWKADLFLSIHANAYGDGWNEAHGIETFIHSSRPKQAEAVEKAIQQRLVTLTGRKNRGVKTANFYILRKTLMPAVLIEAGFMTNKEEAQLLRTGAYRELCAQAITEAIESIYPLPAR</sequence>
<dbReference type="Gene3D" id="3.40.630.40">
    <property type="entry name" value="Zn-dependent exopeptidases"/>
    <property type="match status" value="1"/>
</dbReference>
<proteinExistence type="predicted"/>
<comment type="caution">
    <text evidence="3">The sequence shown here is derived from an EMBL/GenBank/DDBJ whole genome shotgun (WGS) entry which is preliminary data.</text>
</comment>
<dbReference type="PANTHER" id="PTHR30404">
    <property type="entry name" value="N-ACETYLMURAMOYL-L-ALANINE AMIDASE"/>
    <property type="match status" value="1"/>
</dbReference>
<reference evidence="4" key="1">
    <citation type="submission" date="2016-05" db="EMBL/GenBank/DDBJ databases">
        <authorList>
            <person name="Liu B."/>
            <person name="Wang J."/>
            <person name="Zhu Y."/>
            <person name="Liu G."/>
            <person name="Chen Q."/>
            <person name="Chen Z."/>
            <person name="Lan J."/>
            <person name="Che J."/>
            <person name="Ge C."/>
            <person name="Shi H."/>
            <person name="Pan Z."/>
            <person name="Liu X."/>
        </authorList>
    </citation>
    <scope>NUCLEOTIDE SEQUENCE [LARGE SCALE GENOMIC DNA]</scope>
    <source>
        <strain evidence="4">FJAT-27215</strain>
    </source>
</reference>
<keyword evidence="4" id="KW-1185">Reference proteome</keyword>
<organism evidence="3 4">
    <name type="scientific">Pseudobacillus wudalianchiensis</name>
    <dbReference type="NCBI Taxonomy" id="1743143"/>
    <lineage>
        <taxon>Bacteria</taxon>
        <taxon>Bacillati</taxon>
        <taxon>Bacillota</taxon>
        <taxon>Bacilli</taxon>
        <taxon>Bacillales</taxon>
        <taxon>Bacillaceae</taxon>
        <taxon>Pseudobacillus</taxon>
    </lineage>
</organism>
<dbReference type="InterPro" id="IPR002508">
    <property type="entry name" value="MurNAc-LAA_cat"/>
</dbReference>
<evidence type="ECO:0000313" key="4">
    <source>
        <dbReference type="Proteomes" id="UP000092578"/>
    </source>
</evidence>